<feature type="chain" id="PRO_5002167425" description="Secreted protein" evidence="1">
    <location>
        <begin position="22"/>
        <end position="77"/>
    </location>
</feature>
<protein>
    <recommendedName>
        <fullName evidence="4">Secreted protein</fullName>
    </recommendedName>
</protein>
<evidence type="ECO:0008006" key="4">
    <source>
        <dbReference type="Google" id="ProtNLM"/>
    </source>
</evidence>
<dbReference type="InParanoid" id="A0A0C3NG76"/>
<evidence type="ECO:0000313" key="2">
    <source>
        <dbReference type="EMBL" id="KIN94745.1"/>
    </source>
</evidence>
<reference evidence="3" key="2">
    <citation type="submission" date="2015-01" db="EMBL/GenBank/DDBJ databases">
        <title>Evolutionary Origins and Diversification of the Mycorrhizal Mutualists.</title>
        <authorList>
            <consortium name="DOE Joint Genome Institute"/>
            <consortium name="Mycorrhizal Genomics Consortium"/>
            <person name="Kohler A."/>
            <person name="Kuo A."/>
            <person name="Nagy L.G."/>
            <person name="Floudas D."/>
            <person name="Copeland A."/>
            <person name="Barry K.W."/>
            <person name="Cichocki N."/>
            <person name="Veneault-Fourrey C."/>
            <person name="LaButti K."/>
            <person name="Lindquist E.A."/>
            <person name="Lipzen A."/>
            <person name="Lundell T."/>
            <person name="Morin E."/>
            <person name="Murat C."/>
            <person name="Riley R."/>
            <person name="Ohm R."/>
            <person name="Sun H."/>
            <person name="Tunlid A."/>
            <person name="Henrissat B."/>
            <person name="Grigoriev I.V."/>
            <person name="Hibbett D.S."/>
            <person name="Martin F."/>
        </authorList>
    </citation>
    <scope>NUCLEOTIDE SEQUENCE [LARGE SCALE GENOMIC DNA]</scope>
    <source>
        <strain evidence="3">Marx 270</strain>
    </source>
</reference>
<name>A0A0C3NG76_PISTI</name>
<dbReference type="HOGENOM" id="CLU_2639058_0_0_1"/>
<evidence type="ECO:0000256" key="1">
    <source>
        <dbReference type="SAM" id="SignalP"/>
    </source>
</evidence>
<evidence type="ECO:0000313" key="3">
    <source>
        <dbReference type="Proteomes" id="UP000054217"/>
    </source>
</evidence>
<gene>
    <name evidence="2" type="ORF">M404DRAFT_372406</name>
</gene>
<keyword evidence="3" id="KW-1185">Reference proteome</keyword>
<proteinExistence type="predicted"/>
<reference evidence="2 3" key="1">
    <citation type="submission" date="2014-04" db="EMBL/GenBank/DDBJ databases">
        <authorList>
            <consortium name="DOE Joint Genome Institute"/>
            <person name="Kuo A."/>
            <person name="Kohler A."/>
            <person name="Costa M.D."/>
            <person name="Nagy L.G."/>
            <person name="Floudas D."/>
            <person name="Copeland A."/>
            <person name="Barry K.W."/>
            <person name="Cichocki N."/>
            <person name="Veneault-Fourrey C."/>
            <person name="LaButti K."/>
            <person name="Lindquist E.A."/>
            <person name="Lipzen A."/>
            <person name="Lundell T."/>
            <person name="Morin E."/>
            <person name="Murat C."/>
            <person name="Sun H."/>
            <person name="Tunlid A."/>
            <person name="Henrissat B."/>
            <person name="Grigoriev I.V."/>
            <person name="Hibbett D.S."/>
            <person name="Martin F."/>
            <person name="Nordberg H.P."/>
            <person name="Cantor M.N."/>
            <person name="Hua S.X."/>
        </authorList>
    </citation>
    <scope>NUCLEOTIDE SEQUENCE [LARGE SCALE GENOMIC DNA]</scope>
    <source>
        <strain evidence="2 3">Marx 270</strain>
    </source>
</reference>
<accession>A0A0C3NG76</accession>
<feature type="signal peptide" evidence="1">
    <location>
        <begin position="1"/>
        <end position="21"/>
    </location>
</feature>
<sequence length="77" mass="8470">MEVSLRLSCLCIVIIIAGTWSKHLKATTELHKIVIGCSLKMTEHTTDSSRCTGSNFDVHHPARRSLCTTSVRGPFVS</sequence>
<dbReference type="Proteomes" id="UP000054217">
    <property type="component" value="Unassembled WGS sequence"/>
</dbReference>
<dbReference type="EMBL" id="KN832087">
    <property type="protein sequence ID" value="KIN94745.1"/>
    <property type="molecule type" value="Genomic_DNA"/>
</dbReference>
<organism evidence="2 3">
    <name type="scientific">Pisolithus tinctorius Marx 270</name>
    <dbReference type="NCBI Taxonomy" id="870435"/>
    <lineage>
        <taxon>Eukaryota</taxon>
        <taxon>Fungi</taxon>
        <taxon>Dikarya</taxon>
        <taxon>Basidiomycota</taxon>
        <taxon>Agaricomycotina</taxon>
        <taxon>Agaricomycetes</taxon>
        <taxon>Agaricomycetidae</taxon>
        <taxon>Boletales</taxon>
        <taxon>Sclerodermatineae</taxon>
        <taxon>Pisolithaceae</taxon>
        <taxon>Pisolithus</taxon>
    </lineage>
</organism>
<dbReference type="AlphaFoldDB" id="A0A0C3NG76"/>
<keyword evidence="1" id="KW-0732">Signal</keyword>